<feature type="transmembrane region" description="Helical" evidence="1">
    <location>
        <begin position="121"/>
        <end position="147"/>
    </location>
</feature>
<protein>
    <submittedName>
        <fullName evidence="2">Uncharacterized protein</fullName>
    </submittedName>
</protein>
<feature type="transmembrane region" description="Helical" evidence="1">
    <location>
        <begin position="168"/>
        <end position="191"/>
    </location>
</feature>
<geneLocation type="nucleomorph" evidence="2"/>
<feature type="transmembrane region" description="Helical" evidence="1">
    <location>
        <begin position="211"/>
        <end position="233"/>
    </location>
</feature>
<evidence type="ECO:0000256" key="1">
    <source>
        <dbReference type="SAM" id="Phobius"/>
    </source>
</evidence>
<feature type="transmembrane region" description="Helical" evidence="1">
    <location>
        <begin position="79"/>
        <end position="101"/>
    </location>
</feature>
<accession>A0A0H5BHP9</accession>
<reference evidence="2" key="1">
    <citation type="journal article" date="2015" name="Genome Biol. Evol.">
        <title>Nucleomorph Genome Sequences of Two Chlorarachniophytes, Amorphochlora amoebiformis and Lotharella vacuolata.</title>
        <authorList>
            <person name="Suzuki S."/>
            <person name="Shirato S."/>
            <person name="Hirakawa Y."/>
            <person name="Ishida K."/>
        </authorList>
    </citation>
    <scope>NUCLEOTIDE SEQUENCE</scope>
    <source>
        <strain evidence="2">CCMP240</strain>
    </source>
</reference>
<organism evidence="2">
    <name type="scientific">Lotharella vacuolata</name>
    <dbReference type="NCBI Taxonomy" id="74820"/>
    <lineage>
        <taxon>Eukaryota</taxon>
        <taxon>Sar</taxon>
        <taxon>Rhizaria</taxon>
        <taxon>Cercozoa</taxon>
        <taxon>Chlorarachniophyceae</taxon>
        <taxon>Lotharella</taxon>
    </lineage>
</organism>
<dbReference type="AlphaFoldDB" id="A0A0H5BHP9"/>
<dbReference type="EMBL" id="AB996601">
    <property type="protein sequence ID" value="BAS01673.1"/>
    <property type="molecule type" value="Genomic_DNA"/>
</dbReference>
<keyword evidence="1" id="KW-0472">Membrane</keyword>
<keyword evidence="1" id="KW-0812">Transmembrane</keyword>
<sequence length="438" mass="54173">MCLYIILMSSEKNKIHYLIYYQKEKLNKGILENFIKYNLIKSENTIKFFGILGFKNLCNIDIRFKIIVHLFIVKSFFKFILEINMHCLILLNTILKLLSFLRKYLDLEYIIYFLQFFFYKFNASFIIPLATSYLFIYHYNMLLFFPLKHKINSYFADIIFMTFRFKSLMLYYKFFNLLKTGFFTASFFYFLRSIIKNLTNKKNNCYNIKYLFNYFIIVLLKEIFVINSIKMIVTRRVLLQISIMFNKYNKKTLVDRKNILLLNLYFYTTYKNDQKIKKKYKKSQFFISQLRNFAKYLLFKKFHFNRNLTLFVVENFTVFSIYYGLKLQKYDTLVSFIVYDLFYSHKIKKWRENKLFLTTYNNSYINFYKKMKFLNLIKKYYKILYLNKYSNNYIIKLRHLKYINIYEKNISFFKYLLLYKKKNLFYINNLLSRFEAIL</sequence>
<keyword evidence="1" id="KW-1133">Transmembrane helix</keyword>
<name>A0A0H5BHP9_9EUKA</name>
<proteinExistence type="predicted"/>
<evidence type="ECO:0000313" key="2">
    <source>
        <dbReference type="EMBL" id="BAS01673.1"/>
    </source>
</evidence>
<keyword evidence="2" id="KW-0542">Nucleomorph</keyword>